<evidence type="ECO:0000256" key="5">
    <source>
        <dbReference type="ARBA" id="ARBA00023136"/>
    </source>
</evidence>
<keyword evidence="4 7" id="KW-1133">Transmembrane helix</keyword>
<feature type="transmembrane region" description="Helical" evidence="7">
    <location>
        <begin position="399"/>
        <end position="417"/>
    </location>
</feature>
<organism evidence="9 10">
    <name type="scientific">Schaalia odontolytica</name>
    <dbReference type="NCBI Taxonomy" id="1660"/>
    <lineage>
        <taxon>Bacteria</taxon>
        <taxon>Bacillati</taxon>
        <taxon>Actinomycetota</taxon>
        <taxon>Actinomycetes</taxon>
        <taxon>Actinomycetales</taxon>
        <taxon>Actinomycetaceae</taxon>
        <taxon>Schaalia</taxon>
    </lineage>
</organism>
<dbReference type="InterPro" id="IPR024320">
    <property type="entry name" value="LPG_synthase_C"/>
</dbReference>
<dbReference type="GO" id="GO:0016755">
    <property type="term" value="F:aminoacyltransferase activity"/>
    <property type="evidence" value="ECO:0007669"/>
    <property type="project" value="TreeGrafter"/>
</dbReference>
<dbReference type="RefSeq" id="WP_060565753.1">
    <property type="nucleotide sequence ID" value="NZ_CP040006.1"/>
</dbReference>
<evidence type="ECO:0000259" key="8">
    <source>
        <dbReference type="Pfam" id="PF09924"/>
    </source>
</evidence>
<evidence type="ECO:0000256" key="4">
    <source>
        <dbReference type="ARBA" id="ARBA00022989"/>
    </source>
</evidence>
<evidence type="ECO:0000256" key="7">
    <source>
        <dbReference type="SAM" id="Phobius"/>
    </source>
</evidence>
<feature type="transmembrane region" description="Helical" evidence="7">
    <location>
        <begin position="51"/>
        <end position="70"/>
    </location>
</feature>
<feature type="domain" description="Phosphatidylglycerol lysyltransferase C-terminal" evidence="8">
    <location>
        <begin position="514"/>
        <end position="807"/>
    </location>
</feature>
<gene>
    <name evidence="9" type="ORF">APY09_00755</name>
</gene>
<evidence type="ECO:0000256" key="2">
    <source>
        <dbReference type="ARBA" id="ARBA00022475"/>
    </source>
</evidence>
<evidence type="ECO:0000256" key="6">
    <source>
        <dbReference type="SAM" id="MobiDB-lite"/>
    </source>
</evidence>
<feature type="transmembrane region" description="Helical" evidence="7">
    <location>
        <begin position="361"/>
        <end position="379"/>
    </location>
</feature>
<keyword evidence="2" id="KW-1003">Cell membrane</keyword>
<dbReference type="GO" id="GO:0005886">
    <property type="term" value="C:plasma membrane"/>
    <property type="evidence" value="ECO:0007669"/>
    <property type="project" value="UniProtKB-SubCell"/>
</dbReference>
<dbReference type="OrthoDB" id="594838at2"/>
<feature type="region of interest" description="Disordered" evidence="6">
    <location>
        <begin position="856"/>
        <end position="887"/>
    </location>
</feature>
<feature type="transmembrane region" description="Helical" evidence="7">
    <location>
        <begin position="191"/>
        <end position="210"/>
    </location>
</feature>
<keyword evidence="5 7" id="KW-0472">Membrane</keyword>
<protein>
    <recommendedName>
        <fullName evidence="8">Phosphatidylglycerol lysyltransferase C-terminal domain-containing protein</fullName>
    </recommendedName>
</protein>
<keyword evidence="3 7" id="KW-0812">Transmembrane</keyword>
<evidence type="ECO:0000256" key="3">
    <source>
        <dbReference type="ARBA" id="ARBA00022692"/>
    </source>
</evidence>
<accession>A0A0V8RY07</accession>
<dbReference type="PANTHER" id="PTHR34697">
    <property type="entry name" value="PHOSPHATIDYLGLYCEROL LYSYLTRANSFERASE"/>
    <property type="match status" value="1"/>
</dbReference>
<sequence>MVQEATQTPDTDGAPSTLVRITSPIGASLQTVWLLLSSLAHLTIRWLSRCPATAVLTVALTIVSATYWVWRDQFTALEADPSGPHWWSVLSSVGAVPGNFIATAVLGIVTMIIAGGAAERHLGTRAWVAAAAAGQVVGIAATWLTLPLLTRVFSMWGQTIDAGSLWGTSLILVALVGAAAQSLASHWRWRARFLLIGILLLSAAILGSAISYARVWALLAGMVAARLAGVRGARSDSGNDITIGRQLASVAALCWACAAALTVVSSAPEGPLAQMRWSLGPAWWLEGRTGVITTLLCLAPITLQLIFAYGLRKGRRAAYFGTLILQLVLGLSTVAATGVALTQGTDENGMARPELVTTASLLLVPVILNAALCVITWWVRRSFTIHAEPSTTSTLVRRWLLLMVGCAGAVLVLGFLTSDSFVPLEALNSGDDLTVTDYASPLQILHDYTLALLPTATASIFEPSLVPMTLFAEAPVLWVPLVAWVGTLAIILSALLARPRIPLSSPLESLTPLLRAHGAGTLGWMQTWEGNQVWVSPTGEAGVAYRGSGGVALTVTDLAYEPGKASEAIALFSAFASDSGLTPALYSVHEELAQAAREEGWTIMQVAEESLLDLPGLAFKGKAYQDVRTAMNHASREGVEAVWTTWEECPAGWRDQITVISDTWSDDKALPEMSFTLGGVRELAVPETRILVAIDEESTIHAVTSWLPIYRDGTVVGLTLDVMRRRTTGWRPAIEFLIGKAALAAQEEGLEILSLSGAPLSRSADDTSAFGPLTDALAAIMEPLYGFTSLHAFKRKFKPRTQSLYLAVPDPASLATVGLAISHAYVPHVSPAQTLTLVASVAGGLAKLAAKGVGDLRSTRAASRESAPDAEALAATASSDGGGKEQR</sequence>
<dbReference type="EMBL" id="LLVT01000001">
    <property type="protein sequence ID" value="KSW12929.1"/>
    <property type="molecule type" value="Genomic_DNA"/>
</dbReference>
<dbReference type="GO" id="GO:0055091">
    <property type="term" value="P:phospholipid homeostasis"/>
    <property type="evidence" value="ECO:0007669"/>
    <property type="project" value="TreeGrafter"/>
</dbReference>
<feature type="transmembrane region" description="Helical" evidence="7">
    <location>
        <begin position="90"/>
        <end position="114"/>
    </location>
</feature>
<feature type="transmembrane region" description="Helical" evidence="7">
    <location>
        <begin position="287"/>
        <end position="311"/>
    </location>
</feature>
<dbReference type="InterPro" id="IPR051211">
    <property type="entry name" value="PG_lysyltransferase"/>
</dbReference>
<feature type="transmembrane region" description="Helical" evidence="7">
    <location>
        <begin position="166"/>
        <end position="184"/>
    </location>
</feature>
<feature type="transmembrane region" description="Helical" evidence="7">
    <location>
        <begin position="126"/>
        <end position="146"/>
    </location>
</feature>
<evidence type="ECO:0000256" key="1">
    <source>
        <dbReference type="ARBA" id="ARBA00004651"/>
    </source>
</evidence>
<feature type="transmembrane region" description="Helical" evidence="7">
    <location>
        <begin position="318"/>
        <end position="341"/>
    </location>
</feature>
<dbReference type="AlphaFoldDB" id="A0A0V8RY07"/>
<dbReference type="Proteomes" id="UP000054686">
    <property type="component" value="Unassembled WGS sequence"/>
</dbReference>
<feature type="transmembrane region" description="Helical" evidence="7">
    <location>
        <begin position="477"/>
        <end position="497"/>
    </location>
</feature>
<comment type="caution">
    <text evidence="9">The sequence shown here is derived from an EMBL/GenBank/DDBJ whole genome shotgun (WGS) entry which is preliminary data.</text>
</comment>
<evidence type="ECO:0000313" key="10">
    <source>
        <dbReference type="Proteomes" id="UP000054686"/>
    </source>
</evidence>
<comment type="subcellular location">
    <subcellularLocation>
        <location evidence="1">Cell membrane</location>
        <topology evidence="1">Multi-pass membrane protein</topology>
    </subcellularLocation>
</comment>
<reference evidence="9 10" key="1">
    <citation type="submission" date="2015-10" db="EMBL/GenBank/DDBJ databases">
        <title>Draft Genome of Actinomyces odontolyticus subsp. actinosynbacter strain XH001.</title>
        <authorList>
            <person name="Mclean J.S."/>
            <person name="He X."/>
        </authorList>
    </citation>
    <scope>NUCLEOTIDE SEQUENCE [LARGE SCALE GENOMIC DNA]</scope>
    <source>
        <strain evidence="9 10">XH001</strain>
    </source>
</reference>
<evidence type="ECO:0000313" key="9">
    <source>
        <dbReference type="EMBL" id="KSW12929.1"/>
    </source>
</evidence>
<dbReference type="Pfam" id="PF09924">
    <property type="entry name" value="LPG_synthase_C"/>
    <property type="match status" value="1"/>
</dbReference>
<dbReference type="PANTHER" id="PTHR34697:SF2">
    <property type="entry name" value="PHOSPHATIDYLGLYCEROL LYSYLTRANSFERASE"/>
    <property type="match status" value="1"/>
</dbReference>
<name>A0A0V8RY07_9ACTO</name>
<proteinExistence type="predicted"/>